<dbReference type="Pfam" id="PF13649">
    <property type="entry name" value="Methyltransf_25"/>
    <property type="match status" value="1"/>
</dbReference>
<dbReference type="AlphaFoldDB" id="A0A0U2N4P7"/>
<protein>
    <submittedName>
        <fullName evidence="2">Methyltransferase</fullName>
    </submittedName>
</protein>
<dbReference type="RefSeq" id="WP_058381724.1">
    <property type="nucleotide sequence ID" value="NZ_CP013659.2"/>
</dbReference>
<evidence type="ECO:0000313" key="3">
    <source>
        <dbReference type="Proteomes" id="UP000067683"/>
    </source>
</evidence>
<sequence length="252" mass="28766">MLSYYSSLSAEVYDLDKPIGKSFGDVEFYRERLAGNEGRILEPATGTGRLLVPLLEDGLHIDGFDSSSEMLDICRAHCKERGLHPKLFEADMETFRIDVEYDAIILPAGTFQLLAGREQAIKALKNFRKHLAPGGRLLVDLYVPQGFEIDRPRTRTWQTKAGEVITLESKTVEVDWIKQCSVSHNRYEKWQGGKLIQTELERFPMRWYGVEEFKLLLGSQGFEDIIVSSNYEYGQYPKNAQHAVTFEAIAHI</sequence>
<evidence type="ECO:0000313" key="2">
    <source>
        <dbReference type="EMBL" id="ALS75017.1"/>
    </source>
</evidence>
<dbReference type="SUPFAM" id="SSF53335">
    <property type="entry name" value="S-adenosyl-L-methionine-dependent methyltransferases"/>
    <property type="match status" value="1"/>
</dbReference>
<proteinExistence type="predicted"/>
<dbReference type="Gene3D" id="2.20.130.10">
    <property type="entry name" value="CAC2371-like domains"/>
    <property type="match status" value="1"/>
</dbReference>
<name>A0A0U2N4P7_9BACL</name>
<dbReference type="CDD" id="cd02440">
    <property type="entry name" value="AdoMet_MTases"/>
    <property type="match status" value="1"/>
</dbReference>
<dbReference type="GO" id="GO:0032259">
    <property type="term" value="P:methylation"/>
    <property type="evidence" value="ECO:0007669"/>
    <property type="project" value="UniProtKB-KW"/>
</dbReference>
<dbReference type="Gene3D" id="3.40.50.150">
    <property type="entry name" value="Vaccinia Virus protein VP39"/>
    <property type="match status" value="1"/>
</dbReference>
<dbReference type="Proteomes" id="UP000067683">
    <property type="component" value="Chromosome"/>
</dbReference>
<dbReference type="EMBL" id="CP013659">
    <property type="protein sequence ID" value="ALS75017.1"/>
    <property type="molecule type" value="Genomic_DNA"/>
</dbReference>
<dbReference type="STRING" id="200991.AUC31_07155"/>
<dbReference type="KEGG" id="prt:AUC31_07155"/>
<keyword evidence="2" id="KW-0489">Methyltransferase</keyword>
<dbReference type="OrthoDB" id="9804312at2"/>
<accession>A0A0U2N4P7</accession>
<gene>
    <name evidence="2" type="ORF">AUC31_07155</name>
</gene>
<dbReference type="InterPro" id="IPR041698">
    <property type="entry name" value="Methyltransf_25"/>
</dbReference>
<reference evidence="2" key="1">
    <citation type="submission" date="2016-01" db="EMBL/GenBank/DDBJ databases">
        <title>Complete genome of Planococcus rifietoensis type strain M8.</title>
        <authorList>
            <person name="See-Too W.S."/>
        </authorList>
    </citation>
    <scope>NUCLEOTIDE SEQUENCE [LARGE SCALE GENOMIC DNA]</scope>
    <source>
        <strain evidence="2">M8</strain>
    </source>
</reference>
<dbReference type="InterPro" id="IPR029063">
    <property type="entry name" value="SAM-dependent_MTases_sf"/>
</dbReference>
<keyword evidence="3" id="KW-1185">Reference proteome</keyword>
<dbReference type="GO" id="GO:0008168">
    <property type="term" value="F:methyltransferase activity"/>
    <property type="evidence" value="ECO:0007669"/>
    <property type="project" value="UniProtKB-KW"/>
</dbReference>
<feature type="domain" description="Methyltransferase" evidence="1">
    <location>
        <begin position="40"/>
        <end position="135"/>
    </location>
</feature>
<organism evidence="2 3">
    <name type="scientific">Planococcus rifietoensis</name>
    <dbReference type="NCBI Taxonomy" id="200991"/>
    <lineage>
        <taxon>Bacteria</taxon>
        <taxon>Bacillati</taxon>
        <taxon>Bacillota</taxon>
        <taxon>Bacilli</taxon>
        <taxon>Bacillales</taxon>
        <taxon>Caryophanaceae</taxon>
        <taxon>Planococcus</taxon>
    </lineage>
</organism>
<keyword evidence="2" id="KW-0808">Transferase</keyword>
<evidence type="ECO:0000259" key="1">
    <source>
        <dbReference type="Pfam" id="PF13649"/>
    </source>
</evidence>